<keyword evidence="1" id="KW-0808">Transferase</keyword>
<protein>
    <submittedName>
        <fullName evidence="1">Glycosyltransferase family 2 protein</fullName>
    </submittedName>
</protein>
<dbReference type="RefSeq" id="WP_111195886.1">
    <property type="nucleotide sequence ID" value="NZ_QKVK01000001.1"/>
</dbReference>
<accession>A0A2W2BEE4</accession>
<evidence type="ECO:0000313" key="2">
    <source>
        <dbReference type="Proteomes" id="UP000248795"/>
    </source>
</evidence>
<keyword evidence="2" id="KW-1185">Reference proteome</keyword>
<dbReference type="EMBL" id="QKVK01000001">
    <property type="protein sequence ID" value="PZF78558.1"/>
    <property type="molecule type" value="Genomic_DNA"/>
</dbReference>
<dbReference type="Proteomes" id="UP000248795">
    <property type="component" value="Unassembled WGS sequence"/>
</dbReference>
<reference evidence="2" key="1">
    <citation type="submission" date="2018-06" db="EMBL/GenBank/DDBJ databases">
        <title>Aestuariibacter litoralis strain KCTC 52945T.</title>
        <authorList>
            <person name="Li X."/>
            <person name="Salam N."/>
            <person name="Li J.-L."/>
            <person name="Chen Y.-M."/>
            <person name="Yang Z.-W."/>
            <person name="Zhang L.-Y."/>
            <person name="Han M.-X."/>
            <person name="Xiao M."/>
            <person name="Li W.-J."/>
        </authorList>
    </citation>
    <scope>NUCLEOTIDE SEQUENCE [LARGE SCALE GENOMIC DNA]</scope>
    <source>
        <strain evidence="2">KCTC 52945</strain>
    </source>
</reference>
<dbReference type="Gene3D" id="3.90.550.10">
    <property type="entry name" value="Spore Coat Polysaccharide Biosynthesis Protein SpsA, Chain A"/>
    <property type="match status" value="1"/>
</dbReference>
<evidence type="ECO:0000313" key="1">
    <source>
        <dbReference type="EMBL" id="PZF78558.1"/>
    </source>
</evidence>
<gene>
    <name evidence="1" type="ORF">DK847_01755</name>
</gene>
<comment type="caution">
    <text evidence="1">The sequence shown here is derived from an EMBL/GenBank/DDBJ whole genome shotgun (WGS) entry which is preliminary data.</text>
</comment>
<dbReference type="InterPro" id="IPR029044">
    <property type="entry name" value="Nucleotide-diphossugar_trans"/>
</dbReference>
<dbReference type="SUPFAM" id="SSF53448">
    <property type="entry name" value="Nucleotide-diphospho-sugar transferases"/>
    <property type="match status" value="1"/>
</dbReference>
<organism evidence="1 2">
    <name type="scientific">Aestuariivirga litoralis</name>
    <dbReference type="NCBI Taxonomy" id="2650924"/>
    <lineage>
        <taxon>Bacteria</taxon>
        <taxon>Pseudomonadati</taxon>
        <taxon>Pseudomonadota</taxon>
        <taxon>Alphaproteobacteria</taxon>
        <taxon>Hyphomicrobiales</taxon>
        <taxon>Aestuariivirgaceae</taxon>
        <taxon>Aestuariivirga</taxon>
    </lineage>
</organism>
<proteinExistence type="predicted"/>
<name>A0A2W2BEE4_9HYPH</name>
<dbReference type="GO" id="GO:0016740">
    <property type="term" value="F:transferase activity"/>
    <property type="evidence" value="ECO:0007669"/>
    <property type="project" value="UniProtKB-KW"/>
</dbReference>
<sequence length="340" mass="38687">MSAPVLFVIFNRPHTTTRVFEAIRAARPRRLYVAADGPRRHAAGEGERCDEARRIATAVDWPCELKTLFRDENLGCRQAITEAIDWFFGQEEEGIILEDDTVPHADFFRYCEVLLAHHRHDDKVMAICGGSYFRNRTRGTGAYAFCHTFDPWGWATWASSWRKRQLSFEGLDDGVLEDLAERLGPPVLDVAAYWNRCFGEARDGSVDSWCYYWIWSIFRHRGLVAYPLRNLVSNIGFGPDGTHTQVDYGGVLPWIADLPTHPLPPDIARRTELIADGDLERRLYRNRFSVHPTTFASCLIRSCTRAIRRVTPPALLPHVAQLLGRKTLKRAAHPPASSGR</sequence>
<dbReference type="AlphaFoldDB" id="A0A2W2BEE4"/>